<dbReference type="EMBL" id="CAJNAP010000033">
    <property type="protein sequence ID" value="CAE6511681.1"/>
    <property type="molecule type" value="Genomic_DNA"/>
</dbReference>
<name>A0A8H9DAP9_9PROT</name>
<accession>A0A8H9DAP9</accession>
<dbReference type="InterPro" id="IPR002104">
    <property type="entry name" value="Integrase_catalytic"/>
</dbReference>
<evidence type="ECO:0000256" key="3">
    <source>
        <dbReference type="ARBA" id="ARBA00023125"/>
    </source>
</evidence>
<dbReference type="InterPro" id="IPR011010">
    <property type="entry name" value="DNA_brk_join_enz"/>
</dbReference>
<dbReference type="GO" id="GO:0015074">
    <property type="term" value="P:DNA integration"/>
    <property type="evidence" value="ECO:0007669"/>
    <property type="project" value="UniProtKB-KW"/>
</dbReference>
<evidence type="ECO:0000256" key="6">
    <source>
        <dbReference type="SAM" id="MobiDB-lite"/>
    </source>
</evidence>
<dbReference type="GO" id="GO:0003677">
    <property type="term" value="F:DNA binding"/>
    <property type="evidence" value="ECO:0007669"/>
    <property type="project" value="UniProtKB-UniRule"/>
</dbReference>
<feature type="domain" description="Tyr recombinase" evidence="7">
    <location>
        <begin position="99"/>
        <end position="282"/>
    </location>
</feature>
<dbReference type="PROSITE" id="PS51898">
    <property type="entry name" value="TYR_RECOMBINASE"/>
    <property type="match status" value="1"/>
</dbReference>
<evidence type="ECO:0000256" key="1">
    <source>
        <dbReference type="ARBA" id="ARBA00008857"/>
    </source>
</evidence>
<evidence type="ECO:0000313" key="10">
    <source>
        <dbReference type="Proteomes" id="UP000601736"/>
    </source>
</evidence>
<proteinExistence type="inferred from homology"/>
<dbReference type="InterPro" id="IPR044068">
    <property type="entry name" value="CB"/>
</dbReference>
<evidence type="ECO:0000313" key="9">
    <source>
        <dbReference type="EMBL" id="CAE6511681.1"/>
    </source>
</evidence>
<dbReference type="Proteomes" id="UP000601736">
    <property type="component" value="Unassembled WGS sequence"/>
</dbReference>
<dbReference type="PANTHER" id="PTHR30629">
    <property type="entry name" value="PROPHAGE INTEGRASE"/>
    <property type="match status" value="1"/>
</dbReference>
<organism evidence="9 10">
    <name type="scientific">Nitrosomonas nitrosa</name>
    <dbReference type="NCBI Taxonomy" id="52442"/>
    <lineage>
        <taxon>Bacteria</taxon>
        <taxon>Pseudomonadati</taxon>
        <taxon>Pseudomonadota</taxon>
        <taxon>Betaproteobacteria</taxon>
        <taxon>Nitrosomonadales</taxon>
        <taxon>Nitrosomonadaceae</taxon>
        <taxon>Nitrosomonas</taxon>
    </lineage>
</organism>
<protein>
    <submittedName>
        <fullName evidence="9">Integrase</fullName>
    </submittedName>
</protein>
<dbReference type="Gene3D" id="1.10.150.130">
    <property type="match status" value="1"/>
</dbReference>
<evidence type="ECO:0000259" key="7">
    <source>
        <dbReference type="PROSITE" id="PS51898"/>
    </source>
</evidence>
<keyword evidence="3 5" id="KW-0238">DNA-binding</keyword>
<dbReference type="PROSITE" id="PS51900">
    <property type="entry name" value="CB"/>
    <property type="match status" value="1"/>
</dbReference>
<evidence type="ECO:0000256" key="4">
    <source>
        <dbReference type="ARBA" id="ARBA00023172"/>
    </source>
</evidence>
<evidence type="ECO:0000256" key="2">
    <source>
        <dbReference type="ARBA" id="ARBA00022908"/>
    </source>
</evidence>
<evidence type="ECO:0000259" key="8">
    <source>
        <dbReference type="PROSITE" id="PS51900"/>
    </source>
</evidence>
<dbReference type="InterPro" id="IPR013762">
    <property type="entry name" value="Integrase-like_cat_sf"/>
</dbReference>
<gene>
    <name evidence="9" type="ORF">NMYAN_390001</name>
</gene>
<dbReference type="CDD" id="cd00801">
    <property type="entry name" value="INT_P4_C"/>
    <property type="match status" value="1"/>
</dbReference>
<dbReference type="GO" id="GO:0006310">
    <property type="term" value="P:DNA recombination"/>
    <property type="evidence" value="ECO:0007669"/>
    <property type="project" value="UniProtKB-KW"/>
</dbReference>
<keyword evidence="2" id="KW-0229">DNA integration</keyword>
<comment type="caution">
    <text evidence="9">The sequence shown here is derived from an EMBL/GenBank/DDBJ whole genome shotgun (WGS) entry which is preliminary data.</text>
</comment>
<dbReference type="PANTHER" id="PTHR30629:SF2">
    <property type="entry name" value="PROPHAGE INTEGRASE INTS-RELATED"/>
    <property type="match status" value="1"/>
</dbReference>
<reference evidence="9" key="1">
    <citation type="submission" date="2021-02" db="EMBL/GenBank/DDBJ databases">
        <authorList>
            <person name="Han P."/>
        </authorList>
    </citation>
    <scope>NUCLEOTIDE SEQUENCE</scope>
    <source>
        <strain evidence="9">Nitrosomonas nitrosa 18-3D</strain>
    </source>
</reference>
<evidence type="ECO:0000256" key="5">
    <source>
        <dbReference type="PROSITE-ProRule" id="PRU01248"/>
    </source>
</evidence>
<dbReference type="InterPro" id="IPR010998">
    <property type="entry name" value="Integrase_recombinase_N"/>
</dbReference>
<dbReference type="InterPro" id="IPR050808">
    <property type="entry name" value="Phage_Integrase"/>
</dbReference>
<feature type="region of interest" description="Disordered" evidence="6">
    <location>
        <begin position="81"/>
        <end position="103"/>
    </location>
</feature>
<dbReference type="SUPFAM" id="SSF56349">
    <property type="entry name" value="DNA breaking-rejoining enzymes"/>
    <property type="match status" value="1"/>
</dbReference>
<dbReference type="InterPro" id="IPR053876">
    <property type="entry name" value="Phage_int_M"/>
</dbReference>
<comment type="similarity">
    <text evidence="1">Belongs to the 'phage' integrase family.</text>
</comment>
<sequence length="301" mass="33958">MVKHLAGRSPGHKETVVDRLEKNVFPWIGDRSIRDITASDLLQVVQRIESRGAQETARRVLGICGQVFRYAVSLGRAERDPSGDLRGMLPKRENSKAKHHASITEPKRVGELMRAIQGFTGSHVVKCALQLAPLVFVRPGELRGAEWREIDLDDATWRIPDHRMKMKDPHIVPLSRQAVEILRSIYPLTGHGKFVFPSLRTNARPMSENTINVALRRLGYSKEEMTGHGFRSMASTLLHESGWPHDVIERQLAHAERNSVSAAYNYAQHLPERKKMMQAWADYLDSLASGAKVVPLFHKTA</sequence>
<dbReference type="Pfam" id="PF00589">
    <property type="entry name" value="Phage_integrase"/>
    <property type="match status" value="1"/>
</dbReference>
<dbReference type="AlphaFoldDB" id="A0A8H9DAP9"/>
<keyword evidence="4" id="KW-0233">DNA recombination</keyword>
<dbReference type="Gene3D" id="1.10.443.10">
    <property type="entry name" value="Intergrase catalytic core"/>
    <property type="match status" value="1"/>
</dbReference>
<dbReference type="Pfam" id="PF22022">
    <property type="entry name" value="Phage_int_M"/>
    <property type="match status" value="1"/>
</dbReference>
<feature type="domain" description="Core-binding (CB)" evidence="8">
    <location>
        <begin position="1"/>
        <end position="72"/>
    </location>
</feature>